<dbReference type="InterPro" id="IPR050157">
    <property type="entry name" value="PSI_iron-sulfur_center"/>
</dbReference>
<evidence type="ECO:0000256" key="2">
    <source>
        <dbReference type="ARBA" id="ARBA00022723"/>
    </source>
</evidence>
<evidence type="ECO:0000259" key="6">
    <source>
        <dbReference type="PROSITE" id="PS51379"/>
    </source>
</evidence>
<gene>
    <name evidence="7" type="ORF">CEE37_14585</name>
</gene>
<feature type="domain" description="4Fe-4S ferredoxin-type" evidence="6">
    <location>
        <begin position="155"/>
        <end position="184"/>
    </location>
</feature>
<dbReference type="PROSITE" id="PS51379">
    <property type="entry name" value="4FE4S_FER_2"/>
    <property type="match status" value="2"/>
</dbReference>
<protein>
    <recommendedName>
        <fullName evidence="9">(2Fe-2S)-binding protein</fullName>
    </recommendedName>
</protein>
<dbReference type="GO" id="GO:0008137">
    <property type="term" value="F:NADH dehydrogenase (ubiquinone) activity"/>
    <property type="evidence" value="ECO:0007669"/>
    <property type="project" value="InterPro"/>
</dbReference>
<name>A0A532UQ59_UNCL8</name>
<dbReference type="Gene3D" id="3.30.70.20">
    <property type="match status" value="1"/>
</dbReference>
<dbReference type="Pfam" id="PF13510">
    <property type="entry name" value="Fer2_4"/>
    <property type="match status" value="1"/>
</dbReference>
<dbReference type="CDD" id="cd00207">
    <property type="entry name" value="fer2"/>
    <property type="match status" value="1"/>
</dbReference>
<dbReference type="InterPro" id="IPR000283">
    <property type="entry name" value="NADH_UbQ_OxRdtase_75kDa_su_CS"/>
</dbReference>
<dbReference type="PROSITE" id="PS51085">
    <property type="entry name" value="2FE2S_FER_2"/>
    <property type="match status" value="1"/>
</dbReference>
<dbReference type="SUPFAM" id="SSF54292">
    <property type="entry name" value="2Fe-2S ferredoxin-like"/>
    <property type="match status" value="1"/>
</dbReference>
<evidence type="ECO:0000313" key="8">
    <source>
        <dbReference type="Proteomes" id="UP000319619"/>
    </source>
</evidence>
<dbReference type="InterPro" id="IPR017900">
    <property type="entry name" value="4Fe4S_Fe_S_CS"/>
</dbReference>
<dbReference type="InterPro" id="IPR001041">
    <property type="entry name" value="2Fe-2S_ferredoxin-type"/>
</dbReference>
<dbReference type="Gene3D" id="3.10.20.740">
    <property type="match status" value="1"/>
</dbReference>
<feature type="domain" description="2Fe-2S ferredoxin-type" evidence="5">
    <location>
        <begin position="1"/>
        <end position="80"/>
    </location>
</feature>
<accession>A0A532UQ59</accession>
<dbReference type="PANTHER" id="PTHR24960">
    <property type="entry name" value="PHOTOSYSTEM I IRON-SULFUR CENTER-RELATED"/>
    <property type="match status" value="1"/>
</dbReference>
<evidence type="ECO:0000259" key="5">
    <source>
        <dbReference type="PROSITE" id="PS51085"/>
    </source>
</evidence>
<dbReference type="GO" id="GO:0016020">
    <property type="term" value="C:membrane"/>
    <property type="evidence" value="ECO:0007669"/>
    <property type="project" value="InterPro"/>
</dbReference>
<evidence type="ECO:0008006" key="9">
    <source>
        <dbReference type="Google" id="ProtNLM"/>
    </source>
</evidence>
<dbReference type="GO" id="GO:0042773">
    <property type="term" value="P:ATP synthesis coupled electron transport"/>
    <property type="evidence" value="ECO:0007669"/>
    <property type="project" value="InterPro"/>
</dbReference>
<dbReference type="SUPFAM" id="SSF54862">
    <property type="entry name" value="4Fe-4S ferredoxins"/>
    <property type="match status" value="1"/>
</dbReference>
<dbReference type="PROSITE" id="PS00198">
    <property type="entry name" value="4FE4S_FER_1"/>
    <property type="match status" value="2"/>
</dbReference>
<dbReference type="PROSITE" id="PS00641">
    <property type="entry name" value="COMPLEX1_75K_1"/>
    <property type="match status" value="1"/>
</dbReference>
<dbReference type="EMBL" id="NJBN01000014">
    <property type="protein sequence ID" value="TKJ36937.1"/>
    <property type="molecule type" value="Genomic_DNA"/>
</dbReference>
<keyword evidence="2" id="KW-0479">Metal-binding</keyword>
<dbReference type="GO" id="GO:0046872">
    <property type="term" value="F:metal ion binding"/>
    <property type="evidence" value="ECO:0007669"/>
    <property type="project" value="UniProtKB-KW"/>
</dbReference>
<organism evidence="7 8">
    <name type="scientific">candidate division LCP-89 bacterium B3_LCP</name>
    <dbReference type="NCBI Taxonomy" id="2012998"/>
    <lineage>
        <taxon>Bacteria</taxon>
        <taxon>Pseudomonadati</taxon>
        <taxon>Bacteria division LCP-89</taxon>
    </lineage>
</organism>
<dbReference type="InterPro" id="IPR017896">
    <property type="entry name" value="4Fe4S_Fe-S-bd"/>
</dbReference>
<dbReference type="AlphaFoldDB" id="A0A532UQ59"/>
<evidence type="ECO:0000256" key="3">
    <source>
        <dbReference type="ARBA" id="ARBA00023004"/>
    </source>
</evidence>
<keyword evidence="4" id="KW-0411">Iron-sulfur</keyword>
<reference evidence="7 8" key="1">
    <citation type="submission" date="2017-06" db="EMBL/GenBank/DDBJ databases">
        <title>Novel microbial phyla capable of carbon fixation and sulfur reduction in deep-sea sediments.</title>
        <authorList>
            <person name="Huang J."/>
            <person name="Baker B."/>
            <person name="Wang Y."/>
        </authorList>
    </citation>
    <scope>NUCLEOTIDE SEQUENCE [LARGE SCALE GENOMIC DNA]</scope>
    <source>
        <strain evidence="7">B3_LCP</strain>
    </source>
</reference>
<proteinExistence type="predicted"/>
<dbReference type="Pfam" id="PF12838">
    <property type="entry name" value="Fer4_7"/>
    <property type="match status" value="1"/>
</dbReference>
<keyword evidence="3" id="KW-0408">Iron</keyword>
<sequence>MINLTINGLNVSMEEGMTILEAAQFLGFPIPTLCSKEGLSPYGACRLCLVEIGEGDRAKLVTSCTYPVQEGLKVRTTSKRVDRARRMIIELHLASCPQSKIIQDIASKYNVRQQRFRQEHEDCILCGLCVRMCEEQMVAKAIGFRGRGETRSIGTPFDIKSDVCRLCGGCMYVCPACSLRCTFSEPDKAICGACANIAAPCLDKDKFGDLMCYMDPCVACEIEK</sequence>
<dbReference type="Proteomes" id="UP000319619">
    <property type="component" value="Unassembled WGS sequence"/>
</dbReference>
<dbReference type="InterPro" id="IPR036010">
    <property type="entry name" value="2Fe-2S_ferredoxin-like_sf"/>
</dbReference>
<feature type="domain" description="4Fe-4S ferredoxin-type" evidence="6">
    <location>
        <begin position="114"/>
        <end position="143"/>
    </location>
</feature>
<dbReference type="PANTHER" id="PTHR24960:SF84">
    <property type="entry name" value="HYDROGENASE SUBUNIT"/>
    <property type="match status" value="1"/>
</dbReference>
<evidence type="ECO:0000256" key="4">
    <source>
        <dbReference type="ARBA" id="ARBA00023014"/>
    </source>
</evidence>
<evidence type="ECO:0000313" key="7">
    <source>
        <dbReference type="EMBL" id="TKJ36937.1"/>
    </source>
</evidence>
<keyword evidence="1" id="KW-0004">4Fe-4S</keyword>
<comment type="caution">
    <text evidence="7">The sequence shown here is derived from an EMBL/GenBank/DDBJ whole genome shotgun (WGS) entry which is preliminary data.</text>
</comment>
<dbReference type="GO" id="GO:0051539">
    <property type="term" value="F:4 iron, 4 sulfur cluster binding"/>
    <property type="evidence" value="ECO:0007669"/>
    <property type="project" value="UniProtKB-KW"/>
</dbReference>
<evidence type="ECO:0000256" key="1">
    <source>
        <dbReference type="ARBA" id="ARBA00022485"/>
    </source>
</evidence>